<evidence type="ECO:0000256" key="1">
    <source>
        <dbReference type="SAM" id="SignalP"/>
    </source>
</evidence>
<protein>
    <recommendedName>
        <fullName evidence="4">Protein NosL</fullName>
    </recommendedName>
</protein>
<feature type="signal peptide" evidence="1">
    <location>
        <begin position="1"/>
        <end position="28"/>
    </location>
</feature>
<sequence length="171" mass="18984">MTQPPVQPTRRALLAAGFAFSPLMGALASLTALTVLGGCSREEGWPEGMQPIKWDRDTCNRCRMVISDRRFAVGLAGAGPRQLFNFDDIGCAVFWLRDQAQAHPWMAEPTTRLWVADVFSRGAMPQWLDARLAQYLTKTSPMGYNFGATRHPQAGSVDFRTMGEHVLARAR</sequence>
<organism evidence="2 3">
    <name type="scientific">Sphaerotilus microaerophilus</name>
    <dbReference type="NCBI Taxonomy" id="2914710"/>
    <lineage>
        <taxon>Bacteria</taxon>
        <taxon>Pseudomonadati</taxon>
        <taxon>Pseudomonadota</taxon>
        <taxon>Betaproteobacteria</taxon>
        <taxon>Burkholderiales</taxon>
        <taxon>Sphaerotilaceae</taxon>
        <taxon>Sphaerotilus</taxon>
    </lineage>
</organism>
<dbReference type="EMBL" id="AP025730">
    <property type="protein sequence ID" value="BDI07703.1"/>
    <property type="molecule type" value="Genomic_DNA"/>
</dbReference>
<dbReference type="RefSeq" id="WP_251970870.1">
    <property type="nucleotide sequence ID" value="NZ_AP025730.1"/>
</dbReference>
<accession>A0ABN6PSS7</accession>
<name>A0ABN6PSS7_9BURK</name>
<dbReference type="Proteomes" id="UP001057498">
    <property type="component" value="Chromosome"/>
</dbReference>
<gene>
    <name evidence="2" type="ORF">CATMQ487_46730</name>
</gene>
<evidence type="ECO:0008006" key="4">
    <source>
        <dbReference type="Google" id="ProtNLM"/>
    </source>
</evidence>
<feature type="chain" id="PRO_5046846383" description="Protein NosL" evidence="1">
    <location>
        <begin position="29"/>
        <end position="171"/>
    </location>
</feature>
<evidence type="ECO:0000313" key="2">
    <source>
        <dbReference type="EMBL" id="BDI07703.1"/>
    </source>
</evidence>
<keyword evidence="3" id="KW-1185">Reference proteome</keyword>
<keyword evidence="1" id="KW-0732">Signal</keyword>
<evidence type="ECO:0000313" key="3">
    <source>
        <dbReference type="Proteomes" id="UP001057498"/>
    </source>
</evidence>
<reference evidence="2" key="1">
    <citation type="submission" date="2022-04" db="EMBL/GenBank/DDBJ databases">
        <title>Whole genome sequence of Sphaerotilus sp. FB-5.</title>
        <authorList>
            <person name="Takeda M."/>
            <person name="Narihara S."/>
            <person name="Akimoto M."/>
            <person name="Akimoto R."/>
            <person name="Nishiyashiki S."/>
            <person name="Murakami T."/>
        </authorList>
    </citation>
    <scope>NUCLEOTIDE SEQUENCE</scope>
    <source>
        <strain evidence="2">FB-5</strain>
    </source>
</reference>
<proteinExistence type="predicted"/>